<feature type="transmembrane region" description="Helical" evidence="6">
    <location>
        <begin position="297"/>
        <end position="316"/>
    </location>
</feature>
<proteinExistence type="predicted"/>
<keyword evidence="4 6" id="KW-0472">Membrane</keyword>
<feature type="transmembrane region" description="Helical" evidence="6">
    <location>
        <begin position="66"/>
        <end position="89"/>
    </location>
</feature>
<evidence type="ECO:0000256" key="1">
    <source>
        <dbReference type="ARBA" id="ARBA00004141"/>
    </source>
</evidence>
<evidence type="ECO:0000313" key="10">
    <source>
        <dbReference type="Proteomes" id="UP000241769"/>
    </source>
</evidence>
<dbReference type="GO" id="GO:0003677">
    <property type="term" value="F:DNA binding"/>
    <property type="evidence" value="ECO:0007669"/>
    <property type="project" value="InterPro"/>
</dbReference>
<dbReference type="EMBL" id="MDYQ01000005">
    <property type="protein sequence ID" value="PRP89211.1"/>
    <property type="molecule type" value="Genomic_DNA"/>
</dbReference>
<evidence type="ECO:0000256" key="4">
    <source>
        <dbReference type="ARBA" id="ARBA00023136"/>
    </source>
</evidence>
<evidence type="ECO:0000256" key="6">
    <source>
        <dbReference type="SAM" id="Phobius"/>
    </source>
</evidence>
<evidence type="ECO:0000313" key="9">
    <source>
        <dbReference type="EMBL" id="PRP89211.1"/>
    </source>
</evidence>
<dbReference type="InParanoid" id="A0A2P6NZ27"/>
<feature type="transmembrane region" description="Helical" evidence="6">
    <location>
        <begin position="6"/>
        <end position="23"/>
    </location>
</feature>
<organism evidence="9 10">
    <name type="scientific">Planoprotostelium fungivorum</name>
    <dbReference type="NCBI Taxonomy" id="1890364"/>
    <lineage>
        <taxon>Eukaryota</taxon>
        <taxon>Amoebozoa</taxon>
        <taxon>Evosea</taxon>
        <taxon>Variosea</taxon>
        <taxon>Cavosteliida</taxon>
        <taxon>Cavosteliaceae</taxon>
        <taxon>Planoprotostelium</taxon>
    </lineage>
</organism>
<dbReference type="GO" id="GO:0016020">
    <property type="term" value="C:membrane"/>
    <property type="evidence" value="ECO:0007669"/>
    <property type="project" value="UniProtKB-SubCell"/>
</dbReference>
<dbReference type="InterPro" id="IPR005818">
    <property type="entry name" value="Histone_H1/H5_H15"/>
</dbReference>
<dbReference type="Gene3D" id="3.40.50.410">
    <property type="entry name" value="von Willebrand factor, type A domain"/>
    <property type="match status" value="1"/>
</dbReference>
<evidence type="ECO:0000259" key="8">
    <source>
        <dbReference type="PROSITE" id="PS51504"/>
    </source>
</evidence>
<feature type="domain" description="H15" evidence="8">
    <location>
        <begin position="377"/>
        <end position="447"/>
    </location>
</feature>
<dbReference type="AlphaFoldDB" id="A0A2P6NZ27"/>
<dbReference type="Gene3D" id="1.10.10.10">
    <property type="entry name" value="Winged helix-like DNA-binding domain superfamily/Winged helix DNA-binding domain"/>
    <property type="match status" value="1"/>
</dbReference>
<gene>
    <name evidence="9" type="ORF">PROFUN_01931</name>
</gene>
<evidence type="ECO:0000256" key="2">
    <source>
        <dbReference type="ARBA" id="ARBA00022692"/>
    </source>
</evidence>
<feature type="transmembrane region" description="Helical" evidence="6">
    <location>
        <begin position="241"/>
        <end position="260"/>
    </location>
</feature>
<dbReference type="Pfam" id="PF00538">
    <property type="entry name" value="Linker_histone"/>
    <property type="match status" value="1"/>
</dbReference>
<dbReference type="InterPro" id="IPR036388">
    <property type="entry name" value="WH-like_DNA-bd_sf"/>
</dbReference>
<name>A0A2P6NZ27_9EUKA</name>
<dbReference type="GO" id="GO:0055085">
    <property type="term" value="P:transmembrane transport"/>
    <property type="evidence" value="ECO:0007669"/>
    <property type="project" value="InterPro"/>
</dbReference>
<feature type="region of interest" description="Disordered" evidence="5">
    <location>
        <begin position="441"/>
        <end position="507"/>
    </location>
</feature>
<feature type="compositionally biased region" description="Basic residues" evidence="5">
    <location>
        <begin position="444"/>
        <end position="463"/>
    </location>
</feature>
<dbReference type="InterPro" id="IPR044880">
    <property type="entry name" value="NCX_ion-bd_dom_sf"/>
</dbReference>
<evidence type="ECO:0000259" key="7">
    <source>
        <dbReference type="PROSITE" id="PS50234"/>
    </source>
</evidence>
<evidence type="ECO:0000256" key="3">
    <source>
        <dbReference type="ARBA" id="ARBA00022989"/>
    </source>
</evidence>
<comment type="subcellular location">
    <subcellularLocation>
        <location evidence="1">Membrane</location>
        <topology evidence="1">Multi-pass membrane protein</topology>
    </subcellularLocation>
</comment>
<dbReference type="PROSITE" id="PS50234">
    <property type="entry name" value="VWFA"/>
    <property type="match status" value="1"/>
</dbReference>
<dbReference type="PANTHER" id="PTHR47824:SF3">
    <property type="entry name" value="UBIQUITIN-LIKE DOMAIN-CONTAINING PROTEIN"/>
    <property type="match status" value="1"/>
</dbReference>
<dbReference type="PROSITE" id="PS51504">
    <property type="entry name" value="H15"/>
    <property type="match status" value="1"/>
</dbReference>
<evidence type="ECO:0000256" key="5">
    <source>
        <dbReference type="SAM" id="MobiDB-lite"/>
    </source>
</evidence>
<comment type="caution">
    <text evidence="9">The sequence shown here is derived from an EMBL/GenBank/DDBJ whole genome shotgun (WGS) entry which is preliminary data.</text>
</comment>
<feature type="transmembrane region" description="Helical" evidence="6">
    <location>
        <begin position="35"/>
        <end position="60"/>
    </location>
</feature>
<dbReference type="InterPro" id="IPR004837">
    <property type="entry name" value="NaCa_Exmemb"/>
</dbReference>
<feature type="transmembrane region" description="Helical" evidence="6">
    <location>
        <begin position="110"/>
        <end position="143"/>
    </location>
</feature>
<feature type="domain" description="VWFA" evidence="7">
    <location>
        <begin position="509"/>
        <end position="701"/>
    </location>
</feature>
<keyword evidence="3 6" id="KW-1133">Transmembrane helix</keyword>
<dbReference type="SMART" id="SM00327">
    <property type="entry name" value="VWA"/>
    <property type="match status" value="1"/>
</dbReference>
<keyword evidence="10" id="KW-1185">Reference proteome</keyword>
<dbReference type="SUPFAM" id="SSF46785">
    <property type="entry name" value="Winged helix' DNA-binding domain"/>
    <property type="match status" value="1"/>
</dbReference>
<dbReference type="OrthoDB" id="26525at2759"/>
<evidence type="ECO:0008006" key="11">
    <source>
        <dbReference type="Google" id="ProtNLM"/>
    </source>
</evidence>
<dbReference type="Gene3D" id="1.20.1420.30">
    <property type="entry name" value="NCX, central ion-binding region"/>
    <property type="match status" value="1"/>
</dbReference>
<dbReference type="PANTHER" id="PTHR47824">
    <property type="entry name" value="UBIQUITIN-LIKE DOMAIN-CONTAINING PROTEIN"/>
    <property type="match status" value="1"/>
</dbReference>
<keyword evidence="2 6" id="KW-0812">Transmembrane</keyword>
<dbReference type="Pfam" id="PF01699">
    <property type="entry name" value="Na_Ca_ex"/>
    <property type="match status" value="2"/>
</dbReference>
<dbReference type="InterPro" id="IPR002035">
    <property type="entry name" value="VWF_A"/>
</dbReference>
<feature type="transmembrane region" description="Helical" evidence="6">
    <location>
        <begin position="176"/>
        <end position="195"/>
    </location>
</feature>
<sequence length="749" mass="82074">MFNPILDGVICFVFLIVASWCVGEGGEILGKKYDASVIGGIVIAWLNTAPETIFFITALQSGNARFAVGAVSGSTVVVSTVAVGACLWIGSTAKKTNISLQPAVKSQCYVLLLSTGISFIIAITGFTIVMGFAGVIFYLWFMWKSLQKSPEDPKEHDEELGHAEEEEEEEEPVSKGFIYLVIGGLLIVFFSSPFINSVVATAELLSVNPILLAFFLAPIASEAPEILESISLSRKGNLQSINIAYSNLIGGTILCFFGVAKELTWEYPSFTFSLLMMIFCAGMAAGIGYFLPSQNKWHGAGLLGSFVVVGLIQYFANSSRRMDTLAVMNTITIVPSVTVTIESSSRRGGRQLVPRVLVNLKSQYSSTHFTFEQAMPRRPSYKSMILGIIKSEPERALFSHVYLKKKIVEEHTLITENNLKRYTKLALDKLVADGTLAQRAQSYKMRKAKPKKKAKKPSPKARSPKSASGTARKPRAPKSSIRSIDALPPTGDFSDRQPQSTGPDSGMTELIFAFDTTGSMAGAIAEVKTKITHTIDRLFRDTPLIRIGLIAHGDYCDGPVNALRLQDFVQMGDSSKLTEWVNTVTSTGGGDGDENYEMVLEHAHDKFSWTEGSRRVLVMIGDASPHAPAECLRQMKEFNIPDPRAIDWIKETDACWKKGIKIYSVGVNCSLPFHREIAERTCGTHFTMQGFEGVTDMILALCFREHSGGSHYGQFLKEVQAEGRMTSNMQRLVKQLSTTIAPETAATCS</sequence>
<protein>
    <recommendedName>
        <fullName evidence="11">VWFA domain-containing protein</fullName>
    </recommendedName>
</protein>
<dbReference type="Proteomes" id="UP000241769">
    <property type="component" value="Unassembled WGS sequence"/>
</dbReference>
<dbReference type="SUPFAM" id="SSF53300">
    <property type="entry name" value="vWA-like"/>
    <property type="match status" value="1"/>
</dbReference>
<dbReference type="GO" id="GO:0006334">
    <property type="term" value="P:nucleosome assembly"/>
    <property type="evidence" value="ECO:0007669"/>
    <property type="project" value="InterPro"/>
</dbReference>
<dbReference type="InterPro" id="IPR036390">
    <property type="entry name" value="WH_DNA-bd_sf"/>
</dbReference>
<dbReference type="CDD" id="cd00198">
    <property type="entry name" value="vWFA"/>
    <property type="match status" value="1"/>
</dbReference>
<feature type="transmembrane region" description="Helical" evidence="6">
    <location>
        <begin position="272"/>
        <end position="291"/>
    </location>
</feature>
<dbReference type="InterPro" id="IPR036465">
    <property type="entry name" value="vWFA_dom_sf"/>
</dbReference>
<reference evidence="9 10" key="1">
    <citation type="journal article" date="2018" name="Genome Biol. Evol.">
        <title>Multiple Roots of Fruiting Body Formation in Amoebozoa.</title>
        <authorList>
            <person name="Hillmann F."/>
            <person name="Forbes G."/>
            <person name="Novohradska S."/>
            <person name="Ferling I."/>
            <person name="Riege K."/>
            <person name="Groth M."/>
            <person name="Westermann M."/>
            <person name="Marz M."/>
            <person name="Spaller T."/>
            <person name="Winckler T."/>
            <person name="Schaap P."/>
            <person name="Glockner G."/>
        </authorList>
    </citation>
    <scope>NUCLEOTIDE SEQUENCE [LARGE SCALE GENOMIC DNA]</scope>
    <source>
        <strain evidence="9 10">Jena</strain>
    </source>
</reference>
<accession>A0A2P6NZ27</accession>
<dbReference type="GO" id="GO:0000786">
    <property type="term" value="C:nucleosome"/>
    <property type="evidence" value="ECO:0007669"/>
    <property type="project" value="InterPro"/>
</dbReference>